<keyword evidence="3" id="KW-1185">Reference proteome</keyword>
<protein>
    <submittedName>
        <fullName evidence="2">DUF805 domain-containing protein</fullName>
    </submittedName>
</protein>
<dbReference type="EMBL" id="WUWG01000008">
    <property type="protein sequence ID" value="MXU66794.1"/>
    <property type="molecule type" value="Genomic_DNA"/>
</dbReference>
<keyword evidence="1" id="KW-1133">Transmembrane helix</keyword>
<dbReference type="Pfam" id="PF05656">
    <property type="entry name" value="DUF805"/>
    <property type="match status" value="1"/>
</dbReference>
<feature type="transmembrane region" description="Helical" evidence="1">
    <location>
        <begin position="79"/>
        <end position="99"/>
    </location>
</feature>
<dbReference type="GO" id="GO:0005886">
    <property type="term" value="C:plasma membrane"/>
    <property type="evidence" value="ECO:0007669"/>
    <property type="project" value="TreeGrafter"/>
</dbReference>
<comment type="caution">
    <text evidence="2">The sequence shown here is derived from an EMBL/GenBank/DDBJ whole genome shotgun (WGS) entry which is preliminary data.</text>
</comment>
<evidence type="ECO:0000313" key="3">
    <source>
        <dbReference type="Proteomes" id="UP000436016"/>
    </source>
</evidence>
<proteinExistence type="predicted"/>
<feature type="transmembrane region" description="Helical" evidence="1">
    <location>
        <begin position="16"/>
        <end position="37"/>
    </location>
</feature>
<gene>
    <name evidence="2" type="ORF">GSH16_15195</name>
</gene>
<feature type="transmembrane region" description="Helical" evidence="1">
    <location>
        <begin position="43"/>
        <end position="67"/>
    </location>
</feature>
<dbReference type="AlphaFoldDB" id="A0A6B0U0R3"/>
<accession>A0A6B0U0R3</accession>
<evidence type="ECO:0000256" key="1">
    <source>
        <dbReference type="SAM" id="Phobius"/>
    </source>
</evidence>
<reference evidence="2 3" key="1">
    <citation type="submission" date="2019-12" db="EMBL/GenBank/DDBJ databases">
        <title>Strain KN286 was isolated from seawater, which was collected from Caroline Seamount in the tropical western Pacific.</title>
        <authorList>
            <person name="Wang Q."/>
        </authorList>
    </citation>
    <scope>NUCLEOTIDE SEQUENCE [LARGE SCALE GENOMIC DNA]</scope>
    <source>
        <strain evidence="2 3">KN286</strain>
    </source>
</reference>
<evidence type="ECO:0000313" key="2">
    <source>
        <dbReference type="EMBL" id="MXU66794.1"/>
    </source>
</evidence>
<keyword evidence="1" id="KW-0472">Membrane</keyword>
<name>A0A6B0U0R3_9RHOB</name>
<dbReference type="Proteomes" id="UP000436016">
    <property type="component" value="Unassembled WGS sequence"/>
</dbReference>
<keyword evidence="1" id="KW-0812">Transmembrane</keyword>
<organism evidence="2 3">
    <name type="scientific">Oceanomicrobium pacificus</name>
    <dbReference type="NCBI Taxonomy" id="2692916"/>
    <lineage>
        <taxon>Bacteria</taxon>
        <taxon>Pseudomonadati</taxon>
        <taxon>Pseudomonadota</taxon>
        <taxon>Alphaproteobacteria</taxon>
        <taxon>Rhodobacterales</taxon>
        <taxon>Paracoccaceae</taxon>
        <taxon>Oceanomicrobium</taxon>
    </lineage>
</organism>
<dbReference type="PANTHER" id="PTHR34980">
    <property type="entry name" value="INNER MEMBRANE PROTEIN-RELATED-RELATED"/>
    <property type="match status" value="1"/>
</dbReference>
<dbReference type="PANTHER" id="PTHR34980:SF2">
    <property type="entry name" value="INNER MEMBRANE PROTEIN YHAH-RELATED"/>
    <property type="match status" value="1"/>
</dbReference>
<sequence length="114" mass="12791">MRRYADFSGRASRSEFWYFFLACTLIVGGLFTAVFVLTELDDIVGLTAIILAALVYLSLLLPQLASFVRRLHDQDRRGWWVLVYFLPLGLPILLAMMALPGTAGDNRFGPVPPQ</sequence>
<dbReference type="InterPro" id="IPR008523">
    <property type="entry name" value="DUF805"/>
</dbReference>